<dbReference type="EMBL" id="BT086118">
    <property type="protein sequence ID" value="ACR36471.1"/>
    <property type="molecule type" value="mRNA"/>
</dbReference>
<protein>
    <submittedName>
        <fullName evidence="2">Uncharacterized protein</fullName>
    </submittedName>
</protein>
<organism evidence="2">
    <name type="scientific">Zea mays</name>
    <name type="common">Maize</name>
    <dbReference type="NCBI Taxonomy" id="4577"/>
    <lineage>
        <taxon>Eukaryota</taxon>
        <taxon>Viridiplantae</taxon>
        <taxon>Streptophyta</taxon>
        <taxon>Embryophyta</taxon>
        <taxon>Tracheophyta</taxon>
        <taxon>Spermatophyta</taxon>
        <taxon>Magnoliopsida</taxon>
        <taxon>Liliopsida</taxon>
        <taxon>Poales</taxon>
        <taxon>Poaceae</taxon>
        <taxon>PACMAD clade</taxon>
        <taxon>Panicoideae</taxon>
        <taxon>Andropogonodae</taxon>
        <taxon>Andropogoneae</taxon>
        <taxon>Tripsacinae</taxon>
        <taxon>Zea</taxon>
    </lineage>
</organism>
<proteinExistence type="evidence at transcript level"/>
<evidence type="ECO:0000256" key="1">
    <source>
        <dbReference type="SAM" id="MobiDB-lite"/>
    </source>
</evidence>
<feature type="region of interest" description="Disordered" evidence="1">
    <location>
        <begin position="98"/>
        <end position="129"/>
    </location>
</feature>
<accession>C4J5M1</accession>
<evidence type="ECO:0000313" key="2">
    <source>
        <dbReference type="EMBL" id="ACR36471.1"/>
    </source>
</evidence>
<reference evidence="2" key="1">
    <citation type="journal article" date="2009" name="PLoS Genet.">
        <title>Sequencing, mapping, and analysis of 27,455 maize full-length cDNAs.</title>
        <authorList>
            <person name="Soderlund C."/>
            <person name="Descour A."/>
            <person name="Kudrna D."/>
            <person name="Bomhoff M."/>
            <person name="Boyd L."/>
            <person name="Currie J."/>
            <person name="Angelova A."/>
            <person name="Collura K."/>
            <person name="Wissotski M."/>
            <person name="Ashley E."/>
            <person name="Morrow D."/>
            <person name="Fernandes J."/>
            <person name="Walbot V."/>
            <person name="Yu Y."/>
        </authorList>
    </citation>
    <scope>NUCLEOTIDE SEQUENCE</scope>
    <source>
        <strain evidence="2">B73</strain>
    </source>
</reference>
<dbReference type="AlphaFoldDB" id="C4J5M1"/>
<sequence>MRPQRPAPQLSRHGVPLHEVAPALRAPLPLLRPDLPHARPRVLLYRARLRGTHGREPGEAVQHAARRHLAEQLLGPTVEPNGRGPPPRVGVCARARQVGTGRRRAGRVPNVGPAPRVPVLVPDATAAQG</sequence>
<name>C4J5M1_MAIZE</name>